<name>A0A6J5LD30_9CAUD</name>
<gene>
    <name evidence="1" type="ORF">UFOVP130_71</name>
</gene>
<protein>
    <submittedName>
        <fullName evidence="1">Uncharacterized protein</fullName>
    </submittedName>
</protein>
<proteinExistence type="predicted"/>
<evidence type="ECO:0000313" key="1">
    <source>
        <dbReference type="EMBL" id="CAB4131243.1"/>
    </source>
</evidence>
<accession>A0A6J5LD30</accession>
<dbReference type="EMBL" id="LR796251">
    <property type="protein sequence ID" value="CAB4131243.1"/>
    <property type="molecule type" value="Genomic_DNA"/>
</dbReference>
<organism evidence="1">
    <name type="scientific">uncultured Caudovirales phage</name>
    <dbReference type="NCBI Taxonomy" id="2100421"/>
    <lineage>
        <taxon>Viruses</taxon>
        <taxon>Duplodnaviria</taxon>
        <taxon>Heunggongvirae</taxon>
        <taxon>Uroviricota</taxon>
        <taxon>Caudoviricetes</taxon>
        <taxon>Peduoviridae</taxon>
        <taxon>Maltschvirus</taxon>
        <taxon>Maltschvirus maltsch</taxon>
    </lineage>
</organism>
<sequence>MITSLQPDEVFVFGSNLAGLHGGGHPGKRFLLTKVGCGIAGYPESTMRALFTNPPANLILPEDWRVA</sequence>
<reference evidence="1" key="1">
    <citation type="submission" date="2020-04" db="EMBL/GenBank/DDBJ databases">
        <authorList>
            <person name="Chiriac C."/>
            <person name="Salcher M."/>
            <person name="Ghai R."/>
            <person name="Kavagutti S V."/>
        </authorList>
    </citation>
    <scope>NUCLEOTIDE SEQUENCE</scope>
</reference>